<name>A0A0P0L417_9GAMM</name>
<dbReference type="InterPro" id="IPR050950">
    <property type="entry name" value="HTH-type_LysR_regulators"/>
</dbReference>
<reference evidence="6" key="1">
    <citation type="submission" date="2015-08" db="EMBL/GenBank/DDBJ databases">
        <title>Partial sequence of psychrophilic Colwellia sp.</title>
        <authorList>
            <person name="Pankowski J.A."/>
            <person name="Leong J.S."/>
            <person name="Nano F.E."/>
        </authorList>
    </citation>
    <scope>NUCLEOTIDE SEQUENCE</scope>
    <source>
        <strain evidence="6">C1</strain>
    </source>
</reference>
<dbReference type="Gene3D" id="1.10.10.10">
    <property type="entry name" value="Winged helix-like DNA-binding domain superfamily/Winged helix DNA-binding domain"/>
    <property type="match status" value="1"/>
</dbReference>
<keyword evidence="4" id="KW-0804">Transcription</keyword>
<comment type="similarity">
    <text evidence="1">Belongs to the LysR transcriptional regulatory family.</text>
</comment>
<evidence type="ECO:0000256" key="4">
    <source>
        <dbReference type="ARBA" id="ARBA00023163"/>
    </source>
</evidence>
<organism evidence="6">
    <name type="scientific">Colwellia sp. C1</name>
    <dbReference type="NCBI Taxonomy" id="1737566"/>
    <lineage>
        <taxon>Bacteria</taxon>
        <taxon>Pseudomonadati</taxon>
        <taxon>Pseudomonadota</taxon>
        <taxon>Gammaproteobacteria</taxon>
        <taxon>Alteromonadales</taxon>
        <taxon>Colwelliaceae</taxon>
        <taxon>Colwellia</taxon>
    </lineage>
</organism>
<dbReference type="GO" id="GO:0003700">
    <property type="term" value="F:DNA-binding transcription factor activity"/>
    <property type="evidence" value="ECO:0007669"/>
    <property type="project" value="InterPro"/>
</dbReference>
<dbReference type="InterPro" id="IPR000847">
    <property type="entry name" value="LysR_HTH_N"/>
</dbReference>
<proteinExistence type="inferred from homology"/>
<dbReference type="AlphaFoldDB" id="A0A0P0L417"/>
<evidence type="ECO:0000256" key="2">
    <source>
        <dbReference type="ARBA" id="ARBA00023015"/>
    </source>
</evidence>
<dbReference type="PRINTS" id="PR00039">
    <property type="entry name" value="HTHLYSR"/>
</dbReference>
<dbReference type="PROSITE" id="PS50931">
    <property type="entry name" value="HTH_LYSR"/>
    <property type="match status" value="1"/>
</dbReference>
<evidence type="ECO:0000256" key="3">
    <source>
        <dbReference type="ARBA" id="ARBA00023125"/>
    </source>
</evidence>
<dbReference type="CDD" id="cd05466">
    <property type="entry name" value="PBP2_LTTR_substrate"/>
    <property type="match status" value="1"/>
</dbReference>
<dbReference type="EMBL" id="KT428294">
    <property type="protein sequence ID" value="ALK44168.1"/>
    <property type="molecule type" value="Genomic_DNA"/>
</dbReference>
<dbReference type="Gene3D" id="3.40.190.290">
    <property type="match status" value="1"/>
</dbReference>
<feature type="domain" description="HTH lysR-type" evidence="5">
    <location>
        <begin position="1"/>
        <end position="58"/>
    </location>
</feature>
<dbReference type="FunFam" id="1.10.10.10:FF:000001">
    <property type="entry name" value="LysR family transcriptional regulator"/>
    <property type="match status" value="1"/>
</dbReference>
<dbReference type="InterPro" id="IPR005119">
    <property type="entry name" value="LysR_subst-bd"/>
</dbReference>
<keyword evidence="2" id="KW-0805">Transcription regulation</keyword>
<dbReference type="SUPFAM" id="SSF46785">
    <property type="entry name" value="Winged helix' DNA-binding domain"/>
    <property type="match status" value="1"/>
</dbReference>
<accession>A0A0P0L417</accession>
<dbReference type="PANTHER" id="PTHR30419:SF8">
    <property type="entry name" value="NITROGEN ASSIMILATION TRANSCRIPTIONAL ACTIVATOR-RELATED"/>
    <property type="match status" value="1"/>
</dbReference>
<evidence type="ECO:0000259" key="5">
    <source>
        <dbReference type="PROSITE" id="PS50931"/>
    </source>
</evidence>
<dbReference type="GO" id="GO:0003677">
    <property type="term" value="F:DNA binding"/>
    <property type="evidence" value="ECO:0007669"/>
    <property type="project" value="UniProtKB-KW"/>
</dbReference>
<dbReference type="PANTHER" id="PTHR30419">
    <property type="entry name" value="HTH-TYPE TRANSCRIPTIONAL REGULATOR YBHD"/>
    <property type="match status" value="1"/>
</dbReference>
<dbReference type="Pfam" id="PF00126">
    <property type="entry name" value="HTH_1"/>
    <property type="match status" value="1"/>
</dbReference>
<keyword evidence="3" id="KW-0238">DNA-binding</keyword>
<dbReference type="GO" id="GO:0005829">
    <property type="term" value="C:cytosol"/>
    <property type="evidence" value="ECO:0007669"/>
    <property type="project" value="TreeGrafter"/>
</dbReference>
<protein>
    <submittedName>
        <fullName evidence="6">Transcriptional regulator, LysR family</fullName>
    </submittedName>
</protein>
<sequence length="302" mass="34239">MNLKQLKYFKTVVDQGGVHKAAERLHISQPAITSAIRKLESSLRVTLFIKEGRKLKATSDGMKLYQHAGQLLKHSEKIASDMQAQHKYINEKITIYSSPIIAQNFLQTALEKLIQLYPNIQVKLIIGAGLNIQYALLNGEADVGFSAFLPPTASLDTVCFHRENLRIILSKEHDLVYNENITWNELLDYELVTLPSPYILKDELDKVSNYYKIPLKIRLETDSLPNILSMISQSKLIAILPESLCNRNQSLVSLNLPDSKRSGLIFNDTIEFYALTNNTSVVKPQVKELIDNLTKKSRKDDN</sequence>
<evidence type="ECO:0000313" key="6">
    <source>
        <dbReference type="EMBL" id="ALK44168.1"/>
    </source>
</evidence>
<evidence type="ECO:0000256" key="1">
    <source>
        <dbReference type="ARBA" id="ARBA00009437"/>
    </source>
</evidence>
<dbReference type="Pfam" id="PF03466">
    <property type="entry name" value="LysR_substrate"/>
    <property type="match status" value="1"/>
</dbReference>
<dbReference type="SUPFAM" id="SSF53850">
    <property type="entry name" value="Periplasmic binding protein-like II"/>
    <property type="match status" value="1"/>
</dbReference>
<dbReference type="InterPro" id="IPR036390">
    <property type="entry name" value="WH_DNA-bd_sf"/>
</dbReference>
<dbReference type="InterPro" id="IPR036388">
    <property type="entry name" value="WH-like_DNA-bd_sf"/>
</dbReference>